<organism evidence="2 3">
    <name type="scientific">Acinetobacter baumannii</name>
    <dbReference type="NCBI Taxonomy" id="470"/>
    <lineage>
        <taxon>Bacteria</taxon>
        <taxon>Pseudomonadati</taxon>
        <taxon>Pseudomonadota</taxon>
        <taxon>Gammaproteobacteria</taxon>
        <taxon>Moraxellales</taxon>
        <taxon>Moraxellaceae</taxon>
        <taxon>Acinetobacter</taxon>
        <taxon>Acinetobacter calcoaceticus/baumannii complex</taxon>
    </lineage>
</organism>
<accession>A0A3R9T808</accession>
<keyword evidence="2" id="KW-0808">Transferase</keyword>
<gene>
    <name evidence="2" type="ORF">EA686_16390</name>
</gene>
<feature type="domain" description="Glutathione S-transferase C-terminal" evidence="1">
    <location>
        <begin position="36"/>
        <end position="102"/>
    </location>
</feature>
<comment type="caution">
    <text evidence="2">The sequence shown here is derived from an EMBL/GenBank/DDBJ whole genome shotgun (WGS) entry which is preliminary data.</text>
</comment>
<dbReference type="SUPFAM" id="SSF47616">
    <property type="entry name" value="GST C-terminal domain-like"/>
    <property type="match status" value="1"/>
</dbReference>
<dbReference type="Pfam" id="PF14497">
    <property type="entry name" value="GST_C_3"/>
    <property type="match status" value="1"/>
</dbReference>
<proteinExistence type="predicted"/>
<dbReference type="InterPro" id="IPR036282">
    <property type="entry name" value="Glutathione-S-Trfase_C_sf"/>
</dbReference>
<feature type="non-terminal residue" evidence="2">
    <location>
        <position position="1"/>
    </location>
</feature>
<dbReference type="Proteomes" id="UP000280073">
    <property type="component" value="Unassembled WGS sequence"/>
</dbReference>
<dbReference type="AlphaFoldDB" id="A0A3R9T808"/>
<protein>
    <submittedName>
        <fullName evidence="2">Glutathione S-transferase</fullName>
    </submittedName>
</protein>
<name>A0A3R9T808_ACIBA</name>
<dbReference type="EMBL" id="RFDI01000956">
    <property type="protein sequence ID" value="RSR51281.1"/>
    <property type="molecule type" value="Genomic_DNA"/>
</dbReference>
<dbReference type="GO" id="GO:0016740">
    <property type="term" value="F:transferase activity"/>
    <property type="evidence" value="ECO:0007669"/>
    <property type="project" value="UniProtKB-KW"/>
</dbReference>
<evidence type="ECO:0000313" key="2">
    <source>
        <dbReference type="EMBL" id="RSR51281.1"/>
    </source>
</evidence>
<dbReference type="InterPro" id="IPR004046">
    <property type="entry name" value="GST_C"/>
</dbReference>
<dbReference type="Gene3D" id="1.20.1050.10">
    <property type="match status" value="1"/>
</dbReference>
<evidence type="ECO:0000313" key="3">
    <source>
        <dbReference type="Proteomes" id="UP000280073"/>
    </source>
</evidence>
<sequence>VHVRRWALAHTLAQGDHALEIMMGEQGYLRQFEKISKPFLKTLVKKNYKLEEELVSQSKGRMDELINELNHYLIENQARYMVGDRLSLADISVCSMLAPLLEIKGTPWEREEDGEVSPDWSNYQKYLLDLPLGQYVLRIYQTERNARVDWRGI</sequence>
<evidence type="ECO:0000259" key="1">
    <source>
        <dbReference type="Pfam" id="PF14497"/>
    </source>
</evidence>
<reference evidence="2 3" key="1">
    <citation type="submission" date="2018-10" db="EMBL/GenBank/DDBJ databases">
        <title>GWAS and RNA-Seq identify cryptic mechanisms of antimicrobial resistance in Acinetobacter baumannii.</title>
        <authorList>
            <person name="Sahl J.W."/>
        </authorList>
    </citation>
    <scope>NUCLEOTIDE SEQUENCE [LARGE SCALE GENOMIC DNA]</scope>
    <source>
        <strain evidence="2 3">TG28175</strain>
    </source>
</reference>